<dbReference type="Pfam" id="PF15227">
    <property type="entry name" value="zf-C3HC4_4"/>
    <property type="match status" value="1"/>
</dbReference>
<dbReference type="Proteomes" id="UP000694380">
    <property type="component" value="Unplaced"/>
</dbReference>
<accession>A0A8C3HMW7</accession>
<evidence type="ECO:0000256" key="1">
    <source>
        <dbReference type="ARBA" id="ARBA00022723"/>
    </source>
</evidence>
<dbReference type="SMART" id="SM00184">
    <property type="entry name" value="RING"/>
    <property type="match status" value="1"/>
</dbReference>
<dbReference type="SMART" id="SM00336">
    <property type="entry name" value="BBOX"/>
    <property type="match status" value="1"/>
</dbReference>
<evidence type="ECO:0000256" key="2">
    <source>
        <dbReference type="ARBA" id="ARBA00022771"/>
    </source>
</evidence>
<feature type="domain" description="B box-type" evidence="7">
    <location>
        <begin position="87"/>
        <end position="128"/>
    </location>
</feature>
<dbReference type="PANTHER" id="PTHR24103">
    <property type="entry name" value="E3 UBIQUITIN-PROTEIN LIGASE TRIM"/>
    <property type="match status" value="1"/>
</dbReference>
<dbReference type="PROSITE" id="PS00518">
    <property type="entry name" value="ZF_RING_1"/>
    <property type="match status" value="1"/>
</dbReference>
<reference evidence="8" key="1">
    <citation type="submission" date="2025-08" db="UniProtKB">
        <authorList>
            <consortium name="Ensembl"/>
        </authorList>
    </citation>
    <scope>IDENTIFICATION</scope>
</reference>
<keyword evidence="1" id="KW-0479">Metal-binding</keyword>
<dbReference type="OMA" id="WIMENRF"/>
<dbReference type="Pfam" id="PF00643">
    <property type="entry name" value="zf-B_box"/>
    <property type="match status" value="1"/>
</dbReference>
<evidence type="ECO:0000259" key="7">
    <source>
        <dbReference type="PROSITE" id="PS50119"/>
    </source>
</evidence>
<dbReference type="InterPro" id="IPR001841">
    <property type="entry name" value="Znf_RING"/>
</dbReference>
<keyword evidence="9" id="KW-1185">Reference proteome</keyword>
<protein>
    <submittedName>
        <fullName evidence="8">Uncharacterized protein</fullName>
    </submittedName>
</protein>
<dbReference type="PROSITE" id="PS50119">
    <property type="entry name" value="ZF_BBOX"/>
    <property type="match status" value="1"/>
</dbReference>
<dbReference type="SUPFAM" id="SSF57845">
    <property type="entry name" value="B-box zinc-binding domain"/>
    <property type="match status" value="1"/>
</dbReference>
<keyword evidence="5" id="KW-0175">Coiled coil</keyword>
<dbReference type="SUPFAM" id="SSF57850">
    <property type="entry name" value="RING/U-box"/>
    <property type="match status" value="1"/>
</dbReference>
<organism evidence="8 9">
    <name type="scientific">Chrysemys picta bellii</name>
    <name type="common">Western painted turtle</name>
    <name type="synonym">Emys bellii</name>
    <dbReference type="NCBI Taxonomy" id="8478"/>
    <lineage>
        <taxon>Eukaryota</taxon>
        <taxon>Metazoa</taxon>
        <taxon>Chordata</taxon>
        <taxon>Craniata</taxon>
        <taxon>Vertebrata</taxon>
        <taxon>Euteleostomi</taxon>
        <taxon>Archelosauria</taxon>
        <taxon>Testudinata</taxon>
        <taxon>Testudines</taxon>
        <taxon>Cryptodira</taxon>
        <taxon>Durocryptodira</taxon>
        <taxon>Testudinoidea</taxon>
        <taxon>Emydidae</taxon>
        <taxon>Chrysemys</taxon>
    </lineage>
</organism>
<dbReference type="InterPro" id="IPR050143">
    <property type="entry name" value="TRIM/RBCC"/>
</dbReference>
<evidence type="ECO:0000313" key="8">
    <source>
        <dbReference type="Ensembl" id="ENSCPBP00000020513.1"/>
    </source>
</evidence>
<dbReference type="GO" id="GO:0008270">
    <property type="term" value="F:zinc ion binding"/>
    <property type="evidence" value="ECO:0007669"/>
    <property type="project" value="UniProtKB-KW"/>
</dbReference>
<feature type="domain" description="RING-type" evidence="6">
    <location>
        <begin position="16"/>
        <end position="59"/>
    </location>
</feature>
<dbReference type="Gene3D" id="3.30.160.60">
    <property type="entry name" value="Classic Zinc Finger"/>
    <property type="match status" value="1"/>
</dbReference>
<name>A0A8C3HMW7_CHRPI</name>
<evidence type="ECO:0000256" key="5">
    <source>
        <dbReference type="SAM" id="Coils"/>
    </source>
</evidence>
<keyword evidence="2 4" id="KW-0863">Zinc-finger</keyword>
<reference evidence="8" key="2">
    <citation type="submission" date="2025-09" db="UniProtKB">
        <authorList>
            <consortium name="Ensembl"/>
        </authorList>
    </citation>
    <scope>IDENTIFICATION</scope>
</reference>
<dbReference type="AlphaFoldDB" id="A0A8C3HMW7"/>
<evidence type="ECO:0000256" key="4">
    <source>
        <dbReference type="PROSITE-ProRule" id="PRU00024"/>
    </source>
</evidence>
<dbReference type="InterPro" id="IPR013083">
    <property type="entry name" value="Znf_RING/FYVE/PHD"/>
</dbReference>
<dbReference type="GeneTree" id="ENSGT01030000234669"/>
<dbReference type="Ensembl" id="ENSCPBT00000024150.1">
    <property type="protein sequence ID" value="ENSCPBP00000020513.1"/>
    <property type="gene ID" value="ENSCPBG00000014764.1"/>
</dbReference>
<sequence length="257" mass="29889">MASRSRVNDLQEAVTCSRCLVYFNHPVILKCGHNFCRSCITRHCKESNVSPPYPCPQCREPFQEGEFQPNWELRNVVEITKKIPDLQGKKECEKHEELLKLFCEVDQIPICLVCRESRSHKDHAVLPLDEAAVDYQVMFAFGGIPARAHSRHQPSKLLLGAADSKGRHSLQSFFFFKQLETERQKIVAEFQQLRQFLEEQERLLLAQLEELNKEIEKRRDEYVAKVSEELSSFTSLISEMEQKCQQPACDFLQVRQC</sequence>
<keyword evidence="3" id="KW-0862">Zinc</keyword>
<dbReference type="Gene3D" id="3.30.40.10">
    <property type="entry name" value="Zinc/RING finger domain, C3HC4 (zinc finger)"/>
    <property type="match status" value="1"/>
</dbReference>
<dbReference type="InterPro" id="IPR000315">
    <property type="entry name" value="Znf_B-box"/>
</dbReference>
<proteinExistence type="predicted"/>
<evidence type="ECO:0000256" key="3">
    <source>
        <dbReference type="ARBA" id="ARBA00022833"/>
    </source>
</evidence>
<evidence type="ECO:0000313" key="9">
    <source>
        <dbReference type="Proteomes" id="UP000694380"/>
    </source>
</evidence>
<feature type="coiled-coil region" evidence="5">
    <location>
        <begin position="194"/>
        <end position="228"/>
    </location>
</feature>
<dbReference type="InterPro" id="IPR017907">
    <property type="entry name" value="Znf_RING_CS"/>
</dbReference>
<evidence type="ECO:0000259" key="6">
    <source>
        <dbReference type="PROSITE" id="PS50089"/>
    </source>
</evidence>
<dbReference type="PROSITE" id="PS50089">
    <property type="entry name" value="ZF_RING_2"/>
    <property type="match status" value="1"/>
</dbReference>